<dbReference type="PANTHER" id="PTHR12213:SF0">
    <property type="entry name" value="CORRINOID ADENOSYLTRANSFERASE MMAB"/>
    <property type="match status" value="1"/>
</dbReference>
<dbReference type="AlphaFoldDB" id="A0A382JZI1"/>
<keyword evidence="3" id="KW-0067">ATP-binding</keyword>
<dbReference type="Pfam" id="PF01923">
    <property type="entry name" value="Cob_adeno_trans"/>
    <property type="match status" value="1"/>
</dbReference>
<dbReference type="GO" id="GO:0008817">
    <property type="term" value="F:corrinoid adenosyltransferase activity"/>
    <property type="evidence" value="ECO:0007669"/>
    <property type="project" value="TreeGrafter"/>
</dbReference>
<proteinExistence type="predicted"/>
<sequence>MKIYTKSGDEGSTGLFGGQRVSKSDVRVKAYGTVDELNSFLGLAIALIADEHLEGRLLKIQHDLFSIGANLASSKQEVKVSSDKKVKVPLERVSEMEDWIDELSQQLPELKAFV</sequence>
<evidence type="ECO:0000256" key="1">
    <source>
        <dbReference type="ARBA" id="ARBA00022679"/>
    </source>
</evidence>
<accession>A0A382JZI1</accession>
<evidence type="ECO:0000256" key="2">
    <source>
        <dbReference type="ARBA" id="ARBA00022741"/>
    </source>
</evidence>
<feature type="domain" description="Cobalamin adenosyltransferase-like" evidence="4">
    <location>
        <begin position="3"/>
        <end position="114"/>
    </location>
</feature>
<evidence type="ECO:0000256" key="3">
    <source>
        <dbReference type="ARBA" id="ARBA00022840"/>
    </source>
</evidence>
<evidence type="ECO:0000259" key="4">
    <source>
        <dbReference type="Pfam" id="PF01923"/>
    </source>
</evidence>
<keyword evidence="2" id="KW-0547">Nucleotide-binding</keyword>
<dbReference type="InterPro" id="IPR036451">
    <property type="entry name" value="CblAdoTrfase-like_sf"/>
</dbReference>
<evidence type="ECO:0000313" key="5">
    <source>
        <dbReference type="EMBL" id="SVC17239.1"/>
    </source>
</evidence>
<organism evidence="5">
    <name type="scientific">marine metagenome</name>
    <dbReference type="NCBI Taxonomy" id="408172"/>
    <lineage>
        <taxon>unclassified sequences</taxon>
        <taxon>metagenomes</taxon>
        <taxon>ecological metagenomes</taxon>
    </lineage>
</organism>
<dbReference type="PANTHER" id="PTHR12213">
    <property type="entry name" value="CORRINOID ADENOSYLTRANSFERASE"/>
    <property type="match status" value="1"/>
</dbReference>
<gene>
    <name evidence="5" type="ORF">METZ01_LOCUS270093</name>
</gene>
<dbReference type="EMBL" id="UINC01077266">
    <property type="protein sequence ID" value="SVC17239.1"/>
    <property type="molecule type" value="Genomic_DNA"/>
</dbReference>
<dbReference type="SUPFAM" id="SSF89028">
    <property type="entry name" value="Cobalamin adenosyltransferase-like"/>
    <property type="match status" value="1"/>
</dbReference>
<feature type="non-terminal residue" evidence="5">
    <location>
        <position position="114"/>
    </location>
</feature>
<dbReference type="Gene3D" id="1.20.1200.10">
    <property type="entry name" value="Cobalamin adenosyltransferase-like"/>
    <property type="match status" value="1"/>
</dbReference>
<reference evidence="5" key="1">
    <citation type="submission" date="2018-05" db="EMBL/GenBank/DDBJ databases">
        <authorList>
            <person name="Lanie J.A."/>
            <person name="Ng W.-L."/>
            <person name="Kazmierczak K.M."/>
            <person name="Andrzejewski T.M."/>
            <person name="Davidsen T.M."/>
            <person name="Wayne K.J."/>
            <person name="Tettelin H."/>
            <person name="Glass J.I."/>
            <person name="Rusch D."/>
            <person name="Podicherti R."/>
            <person name="Tsui H.-C.T."/>
            <person name="Winkler M.E."/>
        </authorList>
    </citation>
    <scope>NUCLEOTIDE SEQUENCE</scope>
</reference>
<keyword evidence="1" id="KW-0808">Transferase</keyword>
<dbReference type="InterPro" id="IPR029499">
    <property type="entry name" value="PduO-typ"/>
</dbReference>
<protein>
    <recommendedName>
        <fullName evidence="4">Cobalamin adenosyltransferase-like domain-containing protein</fullName>
    </recommendedName>
</protein>
<name>A0A382JZI1_9ZZZZ</name>
<dbReference type="InterPro" id="IPR016030">
    <property type="entry name" value="CblAdoTrfase-like"/>
</dbReference>
<dbReference type="GO" id="GO:0005524">
    <property type="term" value="F:ATP binding"/>
    <property type="evidence" value="ECO:0007669"/>
    <property type="project" value="UniProtKB-KW"/>
</dbReference>